<name>A0A8H6CWM7_9HYPO</name>
<accession>A0A8H6CWM7</accession>
<evidence type="ECO:0000256" key="1">
    <source>
        <dbReference type="SAM" id="MobiDB-lite"/>
    </source>
</evidence>
<feature type="compositionally biased region" description="Polar residues" evidence="1">
    <location>
        <begin position="144"/>
        <end position="154"/>
    </location>
</feature>
<reference evidence="2 3" key="1">
    <citation type="submission" date="2020-05" db="EMBL/GenBank/DDBJ databases">
        <title>Identification and distribution of gene clusters putatively required for synthesis of sphingolipid metabolism inhibitors in phylogenetically diverse species of the filamentous fungus Fusarium.</title>
        <authorList>
            <person name="Kim H.-S."/>
            <person name="Busman M."/>
            <person name="Brown D.W."/>
            <person name="Divon H."/>
            <person name="Uhlig S."/>
            <person name="Proctor R.H."/>
        </authorList>
    </citation>
    <scope>NUCLEOTIDE SEQUENCE [LARGE SCALE GENOMIC DNA]</scope>
    <source>
        <strain evidence="2 3">NRRL 25311</strain>
    </source>
</reference>
<dbReference type="AlphaFoldDB" id="A0A8H6CWM7"/>
<feature type="compositionally biased region" description="Acidic residues" evidence="1">
    <location>
        <begin position="105"/>
        <end position="134"/>
    </location>
</feature>
<comment type="caution">
    <text evidence="2">The sequence shown here is derived from an EMBL/GenBank/DDBJ whole genome shotgun (WGS) entry which is preliminary data.</text>
</comment>
<organism evidence="2 3">
    <name type="scientific">Fusarium denticulatum</name>
    <dbReference type="NCBI Taxonomy" id="48507"/>
    <lineage>
        <taxon>Eukaryota</taxon>
        <taxon>Fungi</taxon>
        <taxon>Dikarya</taxon>
        <taxon>Ascomycota</taxon>
        <taxon>Pezizomycotina</taxon>
        <taxon>Sordariomycetes</taxon>
        <taxon>Hypocreomycetidae</taxon>
        <taxon>Hypocreales</taxon>
        <taxon>Nectriaceae</taxon>
        <taxon>Fusarium</taxon>
        <taxon>Fusarium fujikuroi species complex</taxon>
    </lineage>
</organism>
<feature type="region of interest" description="Disordered" evidence="1">
    <location>
        <begin position="76"/>
        <end position="154"/>
    </location>
</feature>
<sequence length="154" mass="16789">MADGSLIHVDGPGPFDCEMYYVAVRAQTVKGSKNQDSEEMSTKGSENCDLLLIKFSDDGVVHHGCCKDGVAIFAPQEHQVSSPQPIDPIDGAQKPIQHLHKGDQITEEEGEENEDGDEDYEDYGVDEDINDENSPDSGAGQEPEAQQDNQVKVL</sequence>
<dbReference type="Proteomes" id="UP000562682">
    <property type="component" value="Unassembled WGS sequence"/>
</dbReference>
<keyword evidence="3" id="KW-1185">Reference proteome</keyword>
<evidence type="ECO:0000313" key="3">
    <source>
        <dbReference type="Proteomes" id="UP000562682"/>
    </source>
</evidence>
<proteinExistence type="predicted"/>
<evidence type="ECO:0000313" key="2">
    <source>
        <dbReference type="EMBL" id="KAF5694904.1"/>
    </source>
</evidence>
<protein>
    <submittedName>
        <fullName evidence="2">Uncharacterized protein</fullName>
    </submittedName>
</protein>
<dbReference type="EMBL" id="JAAOAK010000017">
    <property type="protein sequence ID" value="KAF5694904.1"/>
    <property type="molecule type" value="Genomic_DNA"/>
</dbReference>
<gene>
    <name evidence="2" type="ORF">FDENT_799</name>
</gene>